<sequence>MLEQFRVSDFLEWHDNKALLINREFQRGSVWSAAAKIMLIDTILRDLPVPKIYMRSFIDRDSKRTRREVVDGQQRLRAIIDFAADKITLSSRAKEFAGKKFSTLDDEKKDRFLQYALSVDHLANADDQLVLEIFARLNSYNVKLNAPELRHAEFQGEFKWSAHEKANELYAFWEQTGLFSKARMVRMYHTSFVAELYGLLLRGVQDGGQPNVRKLYSQYDDHKDFDREEVEGEFDTTLNWIKENVLEDIEGSALLRPAHFIMLFAAVAHCEVGIPQGALEDDEFDEDAETDADINAIRARLNDLAVAIEAEDEPEDLAEFWSASSSSTQRIASRRVRFPHFVEAISGE</sequence>
<dbReference type="Pfam" id="PF03235">
    <property type="entry name" value="GmrSD_N"/>
    <property type="match status" value="1"/>
</dbReference>
<organism evidence="2 3">
    <name type="scientific">Erythrobacter ani</name>
    <dbReference type="NCBI Taxonomy" id="2827235"/>
    <lineage>
        <taxon>Bacteria</taxon>
        <taxon>Pseudomonadati</taxon>
        <taxon>Pseudomonadota</taxon>
        <taxon>Alphaproteobacteria</taxon>
        <taxon>Sphingomonadales</taxon>
        <taxon>Erythrobacteraceae</taxon>
        <taxon>Erythrobacter/Porphyrobacter group</taxon>
        <taxon>Erythrobacter</taxon>
    </lineage>
</organism>
<protein>
    <submittedName>
        <fullName evidence="2">DUF262 domain-containing protein</fullName>
    </submittedName>
</protein>
<accession>A0ABS6SJU2</accession>
<dbReference type="Proteomes" id="UP000699975">
    <property type="component" value="Unassembled WGS sequence"/>
</dbReference>
<evidence type="ECO:0000259" key="1">
    <source>
        <dbReference type="Pfam" id="PF03235"/>
    </source>
</evidence>
<evidence type="ECO:0000313" key="2">
    <source>
        <dbReference type="EMBL" id="MBV7265278.1"/>
    </source>
</evidence>
<feature type="domain" description="GmrSD restriction endonucleases N-terminal" evidence="1">
    <location>
        <begin position="15"/>
        <end position="154"/>
    </location>
</feature>
<evidence type="ECO:0000313" key="3">
    <source>
        <dbReference type="Proteomes" id="UP000699975"/>
    </source>
</evidence>
<comment type="caution">
    <text evidence="2">The sequence shown here is derived from an EMBL/GenBank/DDBJ whole genome shotgun (WGS) entry which is preliminary data.</text>
</comment>
<name>A0ABS6SJU2_9SPHN</name>
<reference evidence="2 3" key="1">
    <citation type="submission" date="2021-04" db="EMBL/GenBank/DDBJ databases">
        <authorList>
            <person name="Pira H."/>
            <person name="Risdian C."/>
            <person name="Wink J."/>
        </authorList>
    </citation>
    <scope>NUCLEOTIDE SEQUENCE [LARGE SCALE GENOMIC DNA]</scope>
    <source>
        <strain evidence="2 3">WH131</strain>
    </source>
</reference>
<dbReference type="PANTHER" id="PTHR39639:SF1">
    <property type="entry name" value="DUF262 DOMAIN-CONTAINING PROTEIN"/>
    <property type="match status" value="1"/>
</dbReference>
<dbReference type="RefSeq" id="WP_218315758.1">
    <property type="nucleotide sequence ID" value="NZ_JAGSPB010000001.1"/>
</dbReference>
<gene>
    <name evidence="2" type="ORF">KCG45_03745</name>
</gene>
<keyword evidence="3" id="KW-1185">Reference proteome</keyword>
<dbReference type="PANTHER" id="PTHR39639">
    <property type="entry name" value="CHROMOSOME 16, WHOLE GENOME SHOTGUN SEQUENCE"/>
    <property type="match status" value="1"/>
</dbReference>
<dbReference type="InterPro" id="IPR004919">
    <property type="entry name" value="GmrSD_N"/>
</dbReference>
<proteinExistence type="predicted"/>
<dbReference type="EMBL" id="JAGSPB010000001">
    <property type="protein sequence ID" value="MBV7265278.1"/>
    <property type="molecule type" value="Genomic_DNA"/>
</dbReference>